<dbReference type="EMBL" id="JAUSWG010000012">
    <property type="protein sequence ID" value="MDQ0557587.1"/>
    <property type="molecule type" value="Genomic_DNA"/>
</dbReference>
<evidence type="ECO:0000313" key="2">
    <source>
        <dbReference type="Proteomes" id="UP001232584"/>
    </source>
</evidence>
<sequence>MENMKGIKYLHYASMYCIMQQKIIITVENTYENDCKNV</sequence>
<comment type="caution">
    <text evidence="1">The sequence shown here is derived from an EMBL/GenBank/DDBJ whole genome shotgun (WGS) entry which is preliminary data.</text>
</comment>
<evidence type="ECO:0000313" key="1">
    <source>
        <dbReference type="EMBL" id="MDQ0557587.1"/>
    </source>
</evidence>
<protein>
    <submittedName>
        <fullName evidence="1">Aspartokinase</fullName>
    </submittedName>
</protein>
<keyword evidence="2" id="KW-1185">Reference proteome</keyword>
<accession>A0ABU0N353</accession>
<reference evidence="1 2" key="1">
    <citation type="submission" date="2023-07" db="EMBL/GenBank/DDBJ databases">
        <title>Genomic Encyclopedia of Type Strains, Phase IV (KMG-IV): sequencing the most valuable type-strain genomes for metagenomic binning, comparative biology and taxonomic classification.</title>
        <authorList>
            <person name="Goeker M."/>
        </authorList>
    </citation>
    <scope>NUCLEOTIDE SEQUENCE [LARGE SCALE GENOMIC DNA]</scope>
    <source>
        <strain evidence="1 2">DSM 15049</strain>
    </source>
</reference>
<gene>
    <name evidence="1" type="ORF">QOZ92_002722</name>
</gene>
<name>A0ABU0N353_9FIRM</name>
<proteinExistence type="predicted"/>
<dbReference type="Proteomes" id="UP001232584">
    <property type="component" value="Unassembled WGS sequence"/>
</dbReference>
<organism evidence="1 2">
    <name type="scientific">Paraclostridium ghonii</name>
    <dbReference type="NCBI Taxonomy" id="29358"/>
    <lineage>
        <taxon>Bacteria</taxon>
        <taxon>Bacillati</taxon>
        <taxon>Bacillota</taxon>
        <taxon>Clostridia</taxon>
        <taxon>Peptostreptococcales</taxon>
        <taxon>Peptostreptococcaceae</taxon>
        <taxon>Paraclostridium</taxon>
    </lineage>
</organism>